<keyword evidence="3" id="KW-1185">Reference proteome</keyword>
<feature type="compositionally biased region" description="Low complexity" evidence="1">
    <location>
        <begin position="32"/>
        <end position="46"/>
    </location>
</feature>
<proteinExistence type="predicted"/>
<dbReference type="AlphaFoldDB" id="A0A8K0NIT5"/>
<dbReference type="OrthoDB" id="5398572at2759"/>
<evidence type="ECO:0000256" key="1">
    <source>
        <dbReference type="SAM" id="MobiDB-lite"/>
    </source>
</evidence>
<sequence>MSMVTRSRGRRQGTTDPDAPPKMPDARQTRQASATVTTSKTTSGRAASAPRTGSLTSDPVPVRNARQGGETRSIASIPTCPGGESDAGEEESGNKLADERLGMESADMQDVTVRNQIMESLLPDLQWATDELKQRLEAGNRGQEVAAVILQAKRGALHALMEACQKPSQPSSPFIDYSWLESLPQRQDGATKARAVARASARANAVVVIDFVDRTLSDQPSDVLSFLRALDVAFPRLLTAEPVDHVQYLDIALKIRTQLFIKTLAAQAGQVDARAVIASVFCANDANSLSGPFKGLAGIDEIERGSQEWSAILQRTERLAAITSENAQDTALEKLGKEYDLISLLEHVGQWCAGEYAQMDRLEAAGNFSADEPADAGIDDFQDAQETMSDSQTEGGHFIVRFPAGEKK</sequence>
<name>A0A8K0NIT5_9HYPO</name>
<dbReference type="EMBL" id="SRPY01000310">
    <property type="protein sequence ID" value="KAG5926063.1"/>
    <property type="molecule type" value="Genomic_DNA"/>
</dbReference>
<evidence type="ECO:0000313" key="3">
    <source>
        <dbReference type="Proteomes" id="UP000811619"/>
    </source>
</evidence>
<feature type="region of interest" description="Disordered" evidence="1">
    <location>
        <begin position="1"/>
        <end position="95"/>
    </location>
</feature>
<protein>
    <submittedName>
        <fullName evidence="2">Uncharacterized protein</fullName>
    </submittedName>
</protein>
<accession>A0A8K0NIT5</accession>
<gene>
    <name evidence="2" type="ORF">E4U42_003697</name>
</gene>
<organism evidence="2 3">
    <name type="scientific">Claviceps africana</name>
    <dbReference type="NCBI Taxonomy" id="83212"/>
    <lineage>
        <taxon>Eukaryota</taxon>
        <taxon>Fungi</taxon>
        <taxon>Dikarya</taxon>
        <taxon>Ascomycota</taxon>
        <taxon>Pezizomycotina</taxon>
        <taxon>Sordariomycetes</taxon>
        <taxon>Hypocreomycetidae</taxon>
        <taxon>Hypocreales</taxon>
        <taxon>Clavicipitaceae</taxon>
        <taxon>Claviceps</taxon>
    </lineage>
</organism>
<reference evidence="2" key="1">
    <citation type="journal article" date="2020" name="bioRxiv">
        <title>Whole genome comparisons of ergot fungi reveals the divergence and evolution of species within the genus Claviceps are the result of varying mechanisms driving genome evolution and host range expansion.</title>
        <authorList>
            <person name="Wyka S.A."/>
            <person name="Mondo S.J."/>
            <person name="Liu M."/>
            <person name="Dettman J."/>
            <person name="Nalam V."/>
            <person name="Broders K.D."/>
        </authorList>
    </citation>
    <scope>NUCLEOTIDE SEQUENCE</scope>
    <source>
        <strain evidence="2">CCC 489</strain>
    </source>
</reference>
<comment type="caution">
    <text evidence="2">The sequence shown here is derived from an EMBL/GenBank/DDBJ whole genome shotgun (WGS) entry which is preliminary data.</text>
</comment>
<evidence type="ECO:0000313" key="2">
    <source>
        <dbReference type="EMBL" id="KAG5926063.1"/>
    </source>
</evidence>
<dbReference type="Proteomes" id="UP000811619">
    <property type="component" value="Unassembled WGS sequence"/>
</dbReference>